<dbReference type="Pfam" id="PF03828">
    <property type="entry name" value="PAP_assoc"/>
    <property type="match status" value="1"/>
</dbReference>
<dbReference type="GO" id="GO:0003729">
    <property type="term" value="F:mRNA binding"/>
    <property type="evidence" value="ECO:0007669"/>
    <property type="project" value="TreeGrafter"/>
</dbReference>
<dbReference type="InterPro" id="IPR054708">
    <property type="entry name" value="MTPAP-like_central"/>
</dbReference>
<evidence type="ECO:0000313" key="10">
    <source>
        <dbReference type="Proteomes" id="UP000274429"/>
    </source>
</evidence>
<organism evidence="11">
    <name type="scientific">Hydatigena taeniaeformis</name>
    <name type="common">Feline tapeworm</name>
    <name type="synonym">Taenia taeniaeformis</name>
    <dbReference type="NCBI Taxonomy" id="6205"/>
    <lineage>
        <taxon>Eukaryota</taxon>
        <taxon>Metazoa</taxon>
        <taxon>Spiralia</taxon>
        <taxon>Lophotrochozoa</taxon>
        <taxon>Platyhelminthes</taxon>
        <taxon>Cestoda</taxon>
        <taxon>Eucestoda</taxon>
        <taxon>Cyclophyllidea</taxon>
        <taxon>Taeniidae</taxon>
        <taxon>Hydatigera</taxon>
    </lineage>
</organism>
<dbReference type="GO" id="GO:0005730">
    <property type="term" value="C:nucleolus"/>
    <property type="evidence" value="ECO:0007669"/>
    <property type="project" value="TreeGrafter"/>
</dbReference>
<dbReference type="SUPFAM" id="SSF81631">
    <property type="entry name" value="PAP/OAS1 substrate-binding domain"/>
    <property type="match status" value="1"/>
</dbReference>
<dbReference type="GO" id="GO:0046872">
    <property type="term" value="F:metal ion binding"/>
    <property type="evidence" value="ECO:0007669"/>
    <property type="project" value="UniProtKB-KW"/>
</dbReference>
<dbReference type="InterPro" id="IPR045862">
    <property type="entry name" value="Trf4-like"/>
</dbReference>
<evidence type="ECO:0000313" key="9">
    <source>
        <dbReference type="EMBL" id="VDM21891.1"/>
    </source>
</evidence>
<dbReference type="GO" id="GO:0031123">
    <property type="term" value="P:RNA 3'-end processing"/>
    <property type="evidence" value="ECO:0007669"/>
    <property type="project" value="TreeGrafter"/>
</dbReference>
<dbReference type="Gene3D" id="1.10.1410.10">
    <property type="match status" value="1"/>
</dbReference>
<evidence type="ECO:0000256" key="3">
    <source>
        <dbReference type="ARBA" id="ARBA00012388"/>
    </source>
</evidence>
<evidence type="ECO:0000313" key="11">
    <source>
        <dbReference type="WBParaSite" id="TTAC_0000308501-mRNA-1"/>
    </source>
</evidence>
<evidence type="ECO:0000259" key="8">
    <source>
        <dbReference type="Pfam" id="PF22600"/>
    </source>
</evidence>
<proteinExistence type="inferred from homology"/>
<evidence type="ECO:0000256" key="6">
    <source>
        <dbReference type="ARBA" id="ARBA00022842"/>
    </source>
</evidence>
<dbReference type="GO" id="GO:0031499">
    <property type="term" value="C:TRAMP complex"/>
    <property type="evidence" value="ECO:0007669"/>
    <property type="project" value="TreeGrafter"/>
</dbReference>
<dbReference type="EC" id="2.7.7.19" evidence="3"/>
<dbReference type="PANTHER" id="PTHR23092:SF15">
    <property type="entry name" value="INACTIVE NON-CANONICAL POLY(A) RNA POLYMERASE PROTEIN TRF4-2-RELATED"/>
    <property type="match status" value="1"/>
</dbReference>
<dbReference type="STRING" id="6205.A0A0R3WQP5"/>
<evidence type="ECO:0000259" key="7">
    <source>
        <dbReference type="Pfam" id="PF03828"/>
    </source>
</evidence>
<dbReference type="OrthoDB" id="273917at2759"/>
<dbReference type="EMBL" id="UYWX01001883">
    <property type="protein sequence ID" value="VDM21891.1"/>
    <property type="molecule type" value="Genomic_DNA"/>
</dbReference>
<dbReference type="GO" id="GO:1990817">
    <property type="term" value="F:poly(A) RNA polymerase activity"/>
    <property type="evidence" value="ECO:0007669"/>
    <property type="project" value="UniProtKB-EC"/>
</dbReference>
<dbReference type="InterPro" id="IPR043519">
    <property type="entry name" value="NT_sf"/>
</dbReference>
<dbReference type="WBParaSite" id="TTAC_0000308501-mRNA-1">
    <property type="protein sequence ID" value="TTAC_0000308501-mRNA-1"/>
    <property type="gene ID" value="TTAC_0000308501"/>
</dbReference>
<keyword evidence="5" id="KW-0479">Metal-binding</keyword>
<dbReference type="PANTHER" id="PTHR23092">
    <property type="entry name" value="POLY(A) RNA POLYMERASE"/>
    <property type="match status" value="1"/>
</dbReference>
<evidence type="ECO:0000256" key="5">
    <source>
        <dbReference type="ARBA" id="ARBA00022723"/>
    </source>
</evidence>
<evidence type="ECO:0000256" key="1">
    <source>
        <dbReference type="ARBA" id="ARBA00001936"/>
    </source>
</evidence>
<name>A0A0R3WQP5_HYDTA</name>
<keyword evidence="6" id="KW-0460">Magnesium</keyword>
<reference evidence="9 10" key="2">
    <citation type="submission" date="2018-11" db="EMBL/GenBank/DDBJ databases">
        <authorList>
            <consortium name="Pathogen Informatics"/>
        </authorList>
    </citation>
    <scope>NUCLEOTIDE SEQUENCE [LARGE SCALE GENOMIC DNA]</scope>
</reference>
<dbReference type="AlphaFoldDB" id="A0A0R3WQP5"/>
<dbReference type="Gene3D" id="3.30.460.10">
    <property type="entry name" value="Beta Polymerase, domain 2"/>
    <property type="match status" value="1"/>
</dbReference>
<feature type="domain" description="PAP-associated" evidence="7">
    <location>
        <begin position="241"/>
        <end position="298"/>
    </location>
</feature>
<keyword evidence="4" id="KW-0808">Transferase</keyword>
<sequence length="344" mass="39112">MKLSFLTTKNDLITSSMAHQEKHPCLKEKSERGECAQDPLWKPEGKVYSPGVVGLHEEIIDFVDYIGPSYEGCFLREIIISKVRDLVSSLWPECKVEVFGSFSTGLYLPTSDVDIVLFGKWAQLPLGTLERALKENNFATDIKVISKATVPIVKFTDADTGLHVDISFNVTNGVRTTKFVRMCLENYPCLRYLVLTLKQFLLLRELNEVCTGGLSSYALVLMCICFLQQNNMKNESINSINLGTLLLEFFEFYGIRFNYRRTGIKFSGNWSFISKMSSEVKNYYLFDRFLYIEDPLYPGHNVTGGSYASDMVLAAFKHAYLTLTGILRNNVKRARTMLSSILYV</sequence>
<dbReference type="Proteomes" id="UP000274429">
    <property type="component" value="Unassembled WGS sequence"/>
</dbReference>
<comment type="cofactor">
    <cofactor evidence="1">
        <name>Mn(2+)</name>
        <dbReference type="ChEBI" id="CHEBI:29035"/>
    </cofactor>
</comment>
<dbReference type="FunFam" id="3.30.460.10:FF:000006">
    <property type="entry name" value="non-canonical poly(A) RNA polymerase PAPD5"/>
    <property type="match status" value="1"/>
</dbReference>
<comment type="similarity">
    <text evidence="2">Belongs to the DNA polymerase type-B-like family.</text>
</comment>
<dbReference type="SUPFAM" id="SSF81301">
    <property type="entry name" value="Nucleotidyltransferase"/>
    <property type="match status" value="1"/>
</dbReference>
<dbReference type="Pfam" id="PF22600">
    <property type="entry name" value="MTPAP-like_central"/>
    <property type="match status" value="1"/>
</dbReference>
<dbReference type="InterPro" id="IPR002058">
    <property type="entry name" value="PAP_assoc"/>
</dbReference>
<evidence type="ECO:0000256" key="4">
    <source>
        <dbReference type="ARBA" id="ARBA00022679"/>
    </source>
</evidence>
<feature type="domain" description="Poly(A) RNA polymerase mitochondrial-like central palm" evidence="8">
    <location>
        <begin position="55"/>
        <end position="182"/>
    </location>
</feature>
<keyword evidence="10" id="KW-1185">Reference proteome</keyword>
<dbReference type="CDD" id="cd05402">
    <property type="entry name" value="NT_PAP_TUTase"/>
    <property type="match status" value="1"/>
</dbReference>
<evidence type="ECO:0000256" key="2">
    <source>
        <dbReference type="ARBA" id="ARBA00008593"/>
    </source>
</evidence>
<reference evidence="11" key="1">
    <citation type="submission" date="2017-02" db="UniProtKB">
        <authorList>
            <consortium name="WormBaseParasite"/>
        </authorList>
    </citation>
    <scope>IDENTIFICATION</scope>
</reference>
<protein>
    <recommendedName>
        <fullName evidence="3">polynucleotide adenylyltransferase</fullName>
        <ecNumber evidence="3">2.7.7.19</ecNumber>
    </recommendedName>
</protein>
<gene>
    <name evidence="9" type="ORF">TTAC_LOCUS3070</name>
</gene>
<accession>A0A0R3WQP5</accession>
<dbReference type="GO" id="GO:0043634">
    <property type="term" value="P:polyadenylation-dependent ncRNA catabolic process"/>
    <property type="evidence" value="ECO:0007669"/>
    <property type="project" value="TreeGrafter"/>
</dbReference>